<gene>
    <name evidence="6" type="ORF">H7E68_03380</name>
</gene>
<dbReference type="PANTHER" id="PTHR33841:SF1">
    <property type="entry name" value="DNA METHYLTRANSFERASE A"/>
    <property type="match status" value="1"/>
</dbReference>
<comment type="catalytic activity">
    <reaction evidence="4">
        <text>a 2'-deoxyadenosine in DNA + S-adenosyl-L-methionine = an N(6)-methyl-2'-deoxyadenosine in DNA + S-adenosyl-L-homocysteine + H(+)</text>
        <dbReference type="Rhea" id="RHEA:15197"/>
        <dbReference type="Rhea" id="RHEA-COMP:12418"/>
        <dbReference type="Rhea" id="RHEA-COMP:12419"/>
        <dbReference type="ChEBI" id="CHEBI:15378"/>
        <dbReference type="ChEBI" id="CHEBI:57856"/>
        <dbReference type="ChEBI" id="CHEBI:59789"/>
        <dbReference type="ChEBI" id="CHEBI:90615"/>
        <dbReference type="ChEBI" id="CHEBI:90616"/>
        <dbReference type="EC" id="2.1.1.72"/>
    </reaction>
</comment>
<organism evidence="6 7">
    <name type="scientific">Clostridium gasigenes</name>
    <dbReference type="NCBI Taxonomy" id="94869"/>
    <lineage>
        <taxon>Bacteria</taxon>
        <taxon>Bacillati</taxon>
        <taxon>Bacillota</taxon>
        <taxon>Clostridia</taxon>
        <taxon>Eubacteriales</taxon>
        <taxon>Clostridiaceae</taxon>
        <taxon>Clostridium</taxon>
    </lineage>
</organism>
<dbReference type="InterPro" id="IPR003356">
    <property type="entry name" value="DNA_methylase_A-5"/>
</dbReference>
<name>A0A7X0SA47_9CLOT</name>
<protein>
    <recommendedName>
        <fullName evidence="1">site-specific DNA-methyltransferase (adenine-specific)</fullName>
        <ecNumber evidence="1">2.1.1.72</ecNumber>
    </recommendedName>
</protein>
<dbReference type="EMBL" id="JACKWY010000002">
    <property type="protein sequence ID" value="MBB6713779.1"/>
    <property type="molecule type" value="Genomic_DNA"/>
</dbReference>
<dbReference type="InterPro" id="IPR050953">
    <property type="entry name" value="N4_N6_ade-DNA_methylase"/>
</dbReference>
<dbReference type="AlphaFoldDB" id="A0A7X0SA47"/>
<dbReference type="GO" id="GO:0008170">
    <property type="term" value="F:N-methyltransferase activity"/>
    <property type="evidence" value="ECO:0007669"/>
    <property type="project" value="InterPro"/>
</dbReference>
<comment type="caution">
    <text evidence="6">The sequence shown here is derived from an EMBL/GenBank/DDBJ whole genome shotgun (WGS) entry which is preliminary data.</text>
</comment>
<evidence type="ECO:0000313" key="6">
    <source>
        <dbReference type="EMBL" id="MBB6713779.1"/>
    </source>
</evidence>
<evidence type="ECO:0000256" key="2">
    <source>
        <dbReference type="ARBA" id="ARBA00022603"/>
    </source>
</evidence>
<evidence type="ECO:0000259" key="5">
    <source>
        <dbReference type="Pfam" id="PF02384"/>
    </source>
</evidence>
<dbReference type="Proteomes" id="UP000585258">
    <property type="component" value="Unassembled WGS sequence"/>
</dbReference>
<dbReference type="InterPro" id="IPR029063">
    <property type="entry name" value="SAM-dependent_MTases_sf"/>
</dbReference>
<keyword evidence="3" id="KW-0808">Transferase</keyword>
<feature type="domain" description="DNA methylase adenine-specific" evidence="5">
    <location>
        <begin position="15"/>
        <end position="221"/>
    </location>
</feature>
<evidence type="ECO:0000256" key="3">
    <source>
        <dbReference type="ARBA" id="ARBA00022679"/>
    </source>
</evidence>
<dbReference type="Pfam" id="PF02384">
    <property type="entry name" value="N6_Mtase"/>
    <property type="match status" value="1"/>
</dbReference>
<evidence type="ECO:0000313" key="7">
    <source>
        <dbReference type="Proteomes" id="UP000585258"/>
    </source>
</evidence>
<reference evidence="6 7" key="1">
    <citation type="submission" date="2020-08" db="EMBL/GenBank/DDBJ databases">
        <title>Clostridia isolated from Swiss meat.</title>
        <authorList>
            <person name="Wambui J."/>
            <person name="Stevens M.J.A."/>
            <person name="Stephan R."/>
        </authorList>
    </citation>
    <scope>NUCLEOTIDE SEQUENCE [LARGE SCALE GENOMIC DNA]</scope>
    <source>
        <strain evidence="6 7">CM001</strain>
    </source>
</reference>
<proteinExistence type="predicted"/>
<sequence length="489" mass="56607">MGRGKKQVVEDNIDKRESGYYSTPRFVADYVSKRMLEINPSGKKVLDPCCGKEELLNIFLKENMLIDGFDINTYSHNYKCNFKEKDFLRFYGDRKNKKLNNMQLKYDYFIANPPYNCHEVELIKDNKKDLKKIFSDVGIYNTYSMFISAIIDLAKPNAIIGLITHDSFFTAKYHESLRRKIVKECAIHEITMCPTDLFKEQGADVRTSIIILQKGIKNQKYIRVNNRVTSTKEFRELIEGGSASENITSLKNILLDTPYDNLEFIIDCNEEIKKIFKMERISNEFKCVTGISTGNDKKYLSTEKIEPYIIPYYKNPGNNRFYTNNYIYIHENFLEIQKDIKNFMVRNKELLFLPGITCSSVGVNFTAAKLPKGSAFGVNPNIICKEEDSWWLMAYLNSSLVTYLVRGILLRSNMITSGYVSRIPLIKFTKLEKEDLSKLSKEAYTQAKEGEDISNSLININSIVYKACKLSEETIRKVSEFEKKIVKKV</sequence>
<dbReference type="Gene3D" id="3.40.50.150">
    <property type="entry name" value="Vaccinia Virus protein VP39"/>
    <property type="match status" value="1"/>
</dbReference>
<dbReference type="GO" id="GO:0009007">
    <property type="term" value="F:site-specific DNA-methyltransferase (adenine-specific) activity"/>
    <property type="evidence" value="ECO:0007669"/>
    <property type="project" value="UniProtKB-EC"/>
</dbReference>
<dbReference type="PANTHER" id="PTHR33841">
    <property type="entry name" value="DNA METHYLTRANSFERASE YEEA-RELATED"/>
    <property type="match status" value="1"/>
</dbReference>
<evidence type="ECO:0000256" key="4">
    <source>
        <dbReference type="ARBA" id="ARBA00047942"/>
    </source>
</evidence>
<evidence type="ECO:0000256" key="1">
    <source>
        <dbReference type="ARBA" id="ARBA00011900"/>
    </source>
</evidence>
<dbReference type="GO" id="GO:0003677">
    <property type="term" value="F:DNA binding"/>
    <property type="evidence" value="ECO:0007669"/>
    <property type="project" value="InterPro"/>
</dbReference>
<dbReference type="EC" id="2.1.1.72" evidence="1"/>
<dbReference type="GO" id="GO:0032259">
    <property type="term" value="P:methylation"/>
    <property type="evidence" value="ECO:0007669"/>
    <property type="project" value="UniProtKB-KW"/>
</dbReference>
<keyword evidence="2 6" id="KW-0489">Methyltransferase</keyword>
<dbReference type="RefSeq" id="WP_185163524.1">
    <property type="nucleotide sequence ID" value="NZ_JACKWY010000002.1"/>
</dbReference>
<accession>A0A7X0SA47</accession>
<dbReference type="PRINTS" id="PR00507">
    <property type="entry name" value="N12N6MTFRASE"/>
</dbReference>
<dbReference type="SUPFAM" id="SSF53335">
    <property type="entry name" value="S-adenosyl-L-methionine-dependent methyltransferases"/>
    <property type="match status" value="1"/>
</dbReference>